<reference evidence="3 4" key="1">
    <citation type="journal article" date="2014" name="BMC Genomics">
        <title>Comparison of environmental and isolate Sulfobacillus genomes reveals diverse carbon, sulfur, nitrogen, and hydrogen metabolisms.</title>
        <authorList>
            <person name="Justice N.B."/>
            <person name="Norman A."/>
            <person name="Brown C.T."/>
            <person name="Singh A."/>
            <person name="Thomas B.C."/>
            <person name="Banfield J.F."/>
        </authorList>
    </citation>
    <scope>NUCLEOTIDE SEQUENCE [LARGE SCALE GENOMIC DNA]</scope>
    <source>
        <strain evidence="3">AMDSBA1</strain>
    </source>
</reference>
<evidence type="ECO:0000313" key="4">
    <source>
        <dbReference type="Proteomes" id="UP000242699"/>
    </source>
</evidence>
<evidence type="ECO:0000313" key="3">
    <source>
        <dbReference type="EMBL" id="PSR31671.1"/>
    </source>
</evidence>
<feature type="signal peptide" evidence="2">
    <location>
        <begin position="1"/>
        <end position="22"/>
    </location>
</feature>
<dbReference type="EMBL" id="PXYT01000001">
    <property type="protein sequence ID" value="PSR31671.1"/>
    <property type="molecule type" value="Genomic_DNA"/>
</dbReference>
<dbReference type="Proteomes" id="UP000242699">
    <property type="component" value="Unassembled WGS sequence"/>
</dbReference>
<evidence type="ECO:0008006" key="5">
    <source>
        <dbReference type="Google" id="ProtNLM"/>
    </source>
</evidence>
<feature type="chain" id="PRO_5038720035" description="DUF4352 domain-containing protein" evidence="2">
    <location>
        <begin position="23"/>
        <end position="213"/>
    </location>
</feature>
<feature type="region of interest" description="Disordered" evidence="1">
    <location>
        <begin position="30"/>
        <end position="84"/>
    </location>
</feature>
<comment type="caution">
    <text evidence="3">The sequence shown here is derived from an EMBL/GenBank/DDBJ whole genome shotgun (WGS) entry which is preliminary data.</text>
</comment>
<evidence type="ECO:0000256" key="1">
    <source>
        <dbReference type="SAM" id="MobiDB-lite"/>
    </source>
</evidence>
<keyword evidence="2" id="KW-0732">Signal</keyword>
<gene>
    <name evidence="3" type="ORF">C7B43_00140</name>
</gene>
<accession>A0A2T2XAY4</accession>
<dbReference type="PROSITE" id="PS51257">
    <property type="entry name" value="PROKAR_LIPOPROTEIN"/>
    <property type="match status" value="1"/>
</dbReference>
<organism evidence="3 4">
    <name type="scientific">Sulfobacillus benefaciens</name>
    <dbReference type="NCBI Taxonomy" id="453960"/>
    <lineage>
        <taxon>Bacteria</taxon>
        <taxon>Bacillati</taxon>
        <taxon>Bacillota</taxon>
        <taxon>Clostridia</taxon>
        <taxon>Eubacteriales</taxon>
        <taxon>Clostridiales Family XVII. Incertae Sedis</taxon>
        <taxon>Sulfobacillus</taxon>
    </lineage>
</organism>
<proteinExistence type="predicted"/>
<protein>
    <recommendedName>
        <fullName evidence="5">DUF4352 domain-containing protein</fullName>
    </recommendedName>
</protein>
<dbReference type="AlphaFoldDB" id="A0A2T2XAY4"/>
<name>A0A2T2XAY4_9FIRM</name>
<evidence type="ECO:0000256" key="2">
    <source>
        <dbReference type="SAM" id="SignalP"/>
    </source>
</evidence>
<sequence length="213" mass="22187">MRGSYRSILMSTGLSLGLLGFAAGCGQSPSSASGTSFGGSVHTTAPSNTSQTSPSQSQPASTTPASSTQSVSFQTPAPPQAGVYSEMTIRVTKVTPEGQDTVNGQRLDAYTLTVSVNNPTSAMIPLSLNDFTVEPLRATTYSYSYNDVKTSWLTAGNSLFPLPLKASTPSAVIRYVEPGSSIQGQITVMVPPSSSYQVRWGDSTHTAATFASP</sequence>
<feature type="compositionally biased region" description="Low complexity" evidence="1">
    <location>
        <begin position="43"/>
        <end position="70"/>
    </location>
</feature>